<dbReference type="Proteomes" id="UP000197138">
    <property type="component" value="Unassembled WGS sequence"/>
</dbReference>
<comment type="similarity">
    <text evidence="1">Belongs to the ARG7 family.</text>
</comment>
<organism evidence="4 5">
    <name type="scientific">Punica granatum</name>
    <name type="common">Pomegranate</name>
    <dbReference type="NCBI Taxonomy" id="22663"/>
    <lineage>
        <taxon>Eukaryota</taxon>
        <taxon>Viridiplantae</taxon>
        <taxon>Streptophyta</taxon>
        <taxon>Embryophyta</taxon>
        <taxon>Tracheophyta</taxon>
        <taxon>Spermatophyta</taxon>
        <taxon>Magnoliopsida</taxon>
        <taxon>eudicotyledons</taxon>
        <taxon>Gunneridae</taxon>
        <taxon>Pentapetalae</taxon>
        <taxon>rosids</taxon>
        <taxon>malvids</taxon>
        <taxon>Myrtales</taxon>
        <taxon>Lythraceae</taxon>
        <taxon>Punica</taxon>
    </lineage>
</organism>
<reference evidence="5" key="1">
    <citation type="journal article" date="2017" name="Plant J.">
        <title>The pomegranate (Punica granatum L.) genome and the genomics of punicalagin biosynthesis.</title>
        <authorList>
            <person name="Qin G."/>
            <person name="Xu C."/>
            <person name="Ming R."/>
            <person name="Tang H."/>
            <person name="Guyot R."/>
            <person name="Kramer E.M."/>
            <person name="Hu Y."/>
            <person name="Yi X."/>
            <person name="Qi Y."/>
            <person name="Xu X."/>
            <person name="Gao Z."/>
            <person name="Pan H."/>
            <person name="Jian J."/>
            <person name="Tian Y."/>
            <person name="Yue Z."/>
            <person name="Xu Y."/>
        </authorList>
    </citation>
    <scope>NUCLEOTIDE SEQUENCE [LARGE SCALE GENOMIC DNA]</scope>
    <source>
        <strain evidence="5">cv. Dabenzi</strain>
    </source>
</reference>
<sequence length="130" mass="14721">MAIRKSTTKAPQTAGLKQILKKCSSFGRKSWNGSSNEEDKRLPQDVPRGHFAVYVGENRSRYIVPISWLGHPQFQCLLQRAEEEYGFSHDMGITIPCEEVVFRSLITSLVAKNRRQGAGRAYECIRNAYG</sequence>
<comment type="caution">
    <text evidence="4">The sequence shown here is derived from an EMBL/GenBank/DDBJ whole genome shotgun (WGS) entry which is preliminary data.</text>
</comment>
<protein>
    <recommendedName>
        <fullName evidence="6">Auxin-responsive protein SAUR50-like</fullName>
    </recommendedName>
</protein>
<dbReference type="EMBL" id="MTKT01000785">
    <property type="protein sequence ID" value="OWM88932.1"/>
    <property type="molecule type" value="Genomic_DNA"/>
</dbReference>
<evidence type="ECO:0000256" key="1">
    <source>
        <dbReference type="ARBA" id="ARBA00006974"/>
    </source>
</evidence>
<keyword evidence="2" id="KW-0217">Developmental protein</keyword>
<gene>
    <name evidence="4" type="ORF">CDL15_Pgr020886</name>
</gene>
<dbReference type="Pfam" id="PF02519">
    <property type="entry name" value="Auxin_inducible"/>
    <property type="match status" value="1"/>
</dbReference>
<name>A0A218XXB1_PUNGR</name>
<accession>A0A218XXB1</accession>
<dbReference type="GO" id="GO:0009733">
    <property type="term" value="P:response to auxin"/>
    <property type="evidence" value="ECO:0007669"/>
    <property type="project" value="InterPro"/>
</dbReference>
<dbReference type="AlphaFoldDB" id="A0A218XXB1"/>
<dbReference type="PANTHER" id="PTHR31374:SF168">
    <property type="entry name" value="OS02G0445600 PROTEIN"/>
    <property type="match status" value="1"/>
</dbReference>
<dbReference type="PANTHER" id="PTHR31374">
    <property type="entry name" value="AUXIN-INDUCED PROTEIN-LIKE-RELATED"/>
    <property type="match status" value="1"/>
</dbReference>
<evidence type="ECO:0008006" key="6">
    <source>
        <dbReference type="Google" id="ProtNLM"/>
    </source>
</evidence>
<evidence type="ECO:0000313" key="5">
    <source>
        <dbReference type="Proteomes" id="UP000197138"/>
    </source>
</evidence>
<proteinExistence type="inferred from homology"/>
<dbReference type="InterPro" id="IPR003676">
    <property type="entry name" value="SAUR_fam"/>
</dbReference>
<keyword evidence="3" id="KW-0341">Growth regulation</keyword>
<evidence type="ECO:0000256" key="3">
    <source>
        <dbReference type="ARBA" id="ARBA00022604"/>
    </source>
</evidence>
<evidence type="ECO:0000256" key="2">
    <source>
        <dbReference type="ARBA" id="ARBA00022473"/>
    </source>
</evidence>
<evidence type="ECO:0000313" key="4">
    <source>
        <dbReference type="EMBL" id="OWM88932.1"/>
    </source>
</evidence>